<dbReference type="EMBL" id="JAAGAX010000018">
    <property type="protein sequence ID" value="KAF2284745.1"/>
    <property type="molecule type" value="Genomic_DNA"/>
</dbReference>
<evidence type="ECO:0000256" key="3">
    <source>
        <dbReference type="SAM" id="SignalP"/>
    </source>
</evidence>
<dbReference type="Proteomes" id="UP000467840">
    <property type="component" value="Chromosome 12"/>
</dbReference>
<proteinExistence type="predicted"/>
<feature type="transmembrane region" description="Helical" evidence="2">
    <location>
        <begin position="31"/>
        <end position="55"/>
    </location>
</feature>
<gene>
    <name evidence="4" type="ORF">GH714_029820</name>
</gene>
<name>A0A6A6K8N7_HEVBR</name>
<dbReference type="Pfam" id="PF05910">
    <property type="entry name" value="DUF868"/>
    <property type="match status" value="1"/>
</dbReference>
<keyword evidence="5" id="KW-1185">Reference proteome</keyword>
<dbReference type="InterPro" id="IPR008586">
    <property type="entry name" value="DUF868_pln"/>
</dbReference>
<feature type="signal peptide" evidence="3">
    <location>
        <begin position="1"/>
        <end position="21"/>
    </location>
</feature>
<dbReference type="PANTHER" id="PTHR31133">
    <property type="entry name" value="MEMBRANE PROTEIN"/>
    <property type="match status" value="1"/>
</dbReference>
<evidence type="ECO:0000256" key="2">
    <source>
        <dbReference type="SAM" id="Phobius"/>
    </source>
</evidence>
<reference evidence="4 5" key="1">
    <citation type="journal article" date="2020" name="Mol. Plant">
        <title>The Chromosome-Based Rubber Tree Genome Provides New Insights into Spurge Genome Evolution and Rubber Biosynthesis.</title>
        <authorList>
            <person name="Liu J."/>
            <person name="Shi C."/>
            <person name="Shi C.C."/>
            <person name="Li W."/>
            <person name="Zhang Q.J."/>
            <person name="Zhang Y."/>
            <person name="Li K."/>
            <person name="Lu H.F."/>
            <person name="Shi C."/>
            <person name="Zhu S.T."/>
            <person name="Xiao Z.Y."/>
            <person name="Nan H."/>
            <person name="Yue Y."/>
            <person name="Zhu X.G."/>
            <person name="Wu Y."/>
            <person name="Hong X.N."/>
            <person name="Fan G.Y."/>
            <person name="Tong Y."/>
            <person name="Zhang D."/>
            <person name="Mao C.L."/>
            <person name="Liu Y.L."/>
            <person name="Hao S.J."/>
            <person name="Liu W.Q."/>
            <person name="Lv M.Q."/>
            <person name="Zhang H.B."/>
            <person name="Liu Y."/>
            <person name="Hu-Tang G.R."/>
            <person name="Wang J.P."/>
            <person name="Wang J.H."/>
            <person name="Sun Y.H."/>
            <person name="Ni S.B."/>
            <person name="Chen W.B."/>
            <person name="Zhang X.C."/>
            <person name="Jiao Y.N."/>
            <person name="Eichler E.E."/>
            <person name="Li G.H."/>
            <person name="Liu X."/>
            <person name="Gao L.Z."/>
        </authorList>
    </citation>
    <scope>NUCLEOTIDE SEQUENCE [LARGE SCALE GENOMIC DNA]</scope>
    <source>
        <strain evidence="5">cv. GT1</strain>
        <tissue evidence="4">Leaf</tissue>
    </source>
</reference>
<feature type="region of interest" description="Disordered" evidence="1">
    <location>
        <begin position="405"/>
        <end position="425"/>
    </location>
</feature>
<comment type="caution">
    <text evidence="4">The sequence shown here is derived from an EMBL/GenBank/DDBJ whole genome shotgun (WGS) entry which is preliminary data.</text>
</comment>
<feature type="transmembrane region" description="Helical" evidence="2">
    <location>
        <begin position="181"/>
        <end position="209"/>
    </location>
</feature>
<dbReference type="PANTHER" id="PTHR31133:SF2">
    <property type="entry name" value="EXPRESSED PROTEIN"/>
    <property type="match status" value="1"/>
</dbReference>
<evidence type="ECO:0000313" key="5">
    <source>
        <dbReference type="Proteomes" id="UP000467840"/>
    </source>
</evidence>
<keyword evidence="3" id="KW-0732">Signal</keyword>
<feature type="chain" id="PRO_5025531550" evidence="3">
    <location>
        <begin position="22"/>
        <end position="442"/>
    </location>
</feature>
<organism evidence="4 5">
    <name type="scientific">Hevea brasiliensis</name>
    <name type="common">Para rubber tree</name>
    <name type="synonym">Siphonia brasiliensis</name>
    <dbReference type="NCBI Taxonomy" id="3981"/>
    <lineage>
        <taxon>Eukaryota</taxon>
        <taxon>Viridiplantae</taxon>
        <taxon>Streptophyta</taxon>
        <taxon>Embryophyta</taxon>
        <taxon>Tracheophyta</taxon>
        <taxon>Spermatophyta</taxon>
        <taxon>Magnoliopsida</taxon>
        <taxon>eudicotyledons</taxon>
        <taxon>Gunneridae</taxon>
        <taxon>Pentapetalae</taxon>
        <taxon>rosids</taxon>
        <taxon>fabids</taxon>
        <taxon>Malpighiales</taxon>
        <taxon>Euphorbiaceae</taxon>
        <taxon>Crotonoideae</taxon>
        <taxon>Micrandreae</taxon>
        <taxon>Hevea</taxon>
    </lineage>
</organism>
<keyword evidence="2" id="KW-1133">Transmembrane helix</keyword>
<keyword evidence="2" id="KW-0472">Membrane</keyword>
<keyword evidence="2" id="KW-0812">Transmembrane</keyword>
<dbReference type="AlphaFoldDB" id="A0A6A6K8N7"/>
<feature type="transmembrane region" description="Helical" evidence="2">
    <location>
        <begin position="67"/>
        <end position="98"/>
    </location>
</feature>
<evidence type="ECO:0000313" key="4">
    <source>
        <dbReference type="EMBL" id="KAF2284745.1"/>
    </source>
</evidence>
<sequence length="442" mass="48798">MELCVLSALLLLAPRSGLVKASIICPLVVGIIVIGNSAVIIGLWIAHFIWTFYCVARTKRLGLVLKFVVLLLLPLPLVLWPVVGIAASFLGGIGYGFFAPLLATFEAVGENVRDKFYHCFVVIKIAKLFVGDPNCCACRCASDNHCCTLEKPIHAVPRMEKAIEDLIGREGPFLETVCVPFAGLAIILWPLAVVGSVIGAIISSLFLGLYSAVIVHQEDSLLMGLAYVVAVVSLFDEYVNDLLYLSEGSCLPRFSGSPEPCSDYYVALVSDGEVVLLLGDYKNKAYKRTKARPALVDPTLFYKKENVFAKKSFSTRAKFDERKQEHDIVVESSTSGPKEPEMWISIDGIVVIHVKNLQWKFRGNQTVILNKQQVQVLWDVHDWLFNSPGAGHGVFVFKPWAPETDDDKDGNSDTSDGSKYFSTTSNTSTPEFCLLLYAWKMD</sequence>
<accession>A0A6A6K8N7</accession>
<dbReference type="InterPro" id="IPR040229">
    <property type="entry name" value="At3g27390-like"/>
</dbReference>
<dbReference type="GO" id="GO:0010228">
    <property type="term" value="P:vegetative to reproductive phase transition of meristem"/>
    <property type="evidence" value="ECO:0007669"/>
    <property type="project" value="TreeGrafter"/>
</dbReference>
<evidence type="ECO:0000256" key="1">
    <source>
        <dbReference type="SAM" id="MobiDB-lite"/>
    </source>
</evidence>
<protein>
    <submittedName>
        <fullName evidence="4">Uncharacterized protein</fullName>
    </submittedName>
</protein>